<dbReference type="GO" id="GO:0008094">
    <property type="term" value="F:ATP-dependent activity, acting on DNA"/>
    <property type="evidence" value="ECO:0007669"/>
    <property type="project" value="TreeGrafter"/>
</dbReference>
<dbReference type="Gene3D" id="3.40.50.10810">
    <property type="entry name" value="Tandem AAA-ATPase domain"/>
    <property type="match status" value="1"/>
</dbReference>
<dbReference type="GO" id="GO:0006281">
    <property type="term" value="P:DNA repair"/>
    <property type="evidence" value="ECO:0007669"/>
    <property type="project" value="TreeGrafter"/>
</dbReference>
<evidence type="ECO:0000256" key="2">
    <source>
        <dbReference type="ARBA" id="ARBA00022801"/>
    </source>
</evidence>
<dbReference type="EMBL" id="CALLCH030000013">
    <property type="protein sequence ID" value="CAI4215915.1"/>
    <property type="molecule type" value="Genomic_DNA"/>
</dbReference>
<dbReference type="InterPro" id="IPR001650">
    <property type="entry name" value="Helicase_C-like"/>
</dbReference>
<protein>
    <recommendedName>
        <fullName evidence="4">Helicase C-terminal domain-containing protein</fullName>
    </recommendedName>
</protein>
<dbReference type="InterPro" id="IPR038718">
    <property type="entry name" value="SNF2-like_sf"/>
</dbReference>
<evidence type="ECO:0000313" key="5">
    <source>
        <dbReference type="EMBL" id="CAI4215915.1"/>
    </source>
</evidence>
<dbReference type="AlphaFoldDB" id="A0A9P1H5W6"/>
<dbReference type="GO" id="GO:0016787">
    <property type="term" value="F:hydrolase activity"/>
    <property type="evidence" value="ECO:0007669"/>
    <property type="project" value="UniProtKB-KW"/>
</dbReference>
<accession>A0A9P1H5W6</accession>
<dbReference type="CDD" id="cd18793">
    <property type="entry name" value="SF2_C_SNF"/>
    <property type="match status" value="1"/>
</dbReference>
<gene>
    <name evidence="5" type="ORF">PPNO1_LOCUS5589</name>
</gene>
<keyword evidence="3" id="KW-0067">ATP-binding</keyword>
<dbReference type="GO" id="GO:0005524">
    <property type="term" value="F:ATP binding"/>
    <property type="evidence" value="ECO:0007669"/>
    <property type="project" value="UniProtKB-KW"/>
</dbReference>
<keyword evidence="2" id="KW-0378">Hydrolase</keyword>
<evidence type="ECO:0000256" key="1">
    <source>
        <dbReference type="ARBA" id="ARBA00022741"/>
    </source>
</evidence>
<sequence>MIKSSTSKESKRFPVKLQISPASLKLEIVHIDQKTIVGLSNLGSTKVSAFNDAIQTYGVVLTATAVFPAKFRHSYVPCALRIIVYGCMASHQAVAETLGLRGLYLQHPISLSTMIVCHTSTHNISFALAGRCPLGGPEDLGQRLHRVRERPDRARKAHIARDFRLRTWSRFDTWHQITALAMMIEKECNVTDNLAFPALWELKTNGNGLKRHVQAGRISVLTYHGNQRHHTTQAWGHSDVVLTTYGVNRLDDIGALVSFIQVDGLHSQKDFNRLIASPIKNKKSYGLDRLRSLVKAICLRRTKDSVQNLVRLPQKEERDMVLSLTGEEKKLYEFFRVRAARAYDEMQKLKARRAVSKAQKQPSAGGTKSVNLTAANFVHILEPQWNPMVEAQAVDRVHRIGQERDVVITRYLIKDSVEFVRTPRTN</sequence>
<dbReference type="Gene3D" id="3.40.50.300">
    <property type="entry name" value="P-loop containing nucleotide triphosphate hydrolases"/>
    <property type="match status" value="1"/>
</dbReference>
<dbReference type="InterPro" id="IPR027417">
    <property type="entry name" value="P-loop_NTPase"/>
</dbReference>
<reference evidence="5" key="1">
    <citation type="submission" date="2022-11" db="EMBL/GenBank/DDBJ databases">
        <authorList>
            <person name="Scott C."/>
            <person name="Bruce N."/>
        </authorList>
    </citation>
    <scope>NUCLEOTIDE SEQUENCE</scope>
</reference>
<name>A0A9P1H5W6_9PEZI</name>
<evidence type="ECO:0000256" key="3">
    <source>
        <dbReference type="ARBA" id="ARBA00022840"/>
    </source>
</evidence>
<dbReference type="InterPro" id="IPR050628">
    <property type="entry name" value="SNF2_RAD54_helicase_TF"/>
</dbReference>
<dbReference type="OrthoDB" id="448448at2759"/>
<organism evidence="5 6">
    <name type="scientific">Parascedosporium putredinis</name>
    <dbReference type="NCBI Taxonomy" id="1442378"/>
    <lineage>
        <taxon>Eukaryota</taxon>
        <taxon>Fungi</taxon>
        <taxon>Dikarya</taxon>
        <taxon>Ascomycota</taxon>
        <taxon>Pezizomycotina</taxon>
        <taxon>Sordariomycetes</taxon>
        <taxon>Hypocreomycetidae</taxon>
        <taxon>Microascales</taxon>
        <taxon>Microascaceae</taxon>
        <taxon>Parascedosporium</taxon>
    </lineage>
</organism>
<dbReference type="Proteomes" id="UP000838763">
    <property type="component" value="Unassembled WGS sequence"/>
</dbReference>
<proteinExistence type="predicted"/>
<dbReference type="SUPFAM" id="SSF52540">
    <property type="entry name" value="P-loop containing nucleoside triphosphate hydrolases"/>
    <property type="match status" value="1"/>
</dbReference>
<comment type="caution">
    <text evidence="5">The sequence shown here is derived from an EMBL/GenBank/DDBJ whole genome shotgun (WGS) entry which is preliminary data.</text>
</comment>
<keyword evidence="1" id="KW-0547">Nucleotide-binding</keyword>
<dbReference type="Pfam" id="PF00176">
    <property type="entry name" value="SNF2-rel_dom"/>
    <property type="match status" value="1"/>
</dbReference>
<keyword evidence="6" id="KW-1185">Reference proteome</keyword>
<feature type="domain" description="Helicase C-terminal" evidence="4">
    <location>
        <begin position="329"/>
        <end position="401"/>
    </location>
</feature>
<evidence type="ECO:0000313" key="6">
    <source>
        <dbReference type="Proteomes" id="UP000838763"/>
    </source>
</evidence>
<dbReference type="InterPro" id="IPR000330">
    <property type="entry name" value="SNF2_N"/>
</dbReference>
<evidence type="ECO:0000259" key="4">
    <source>
        <dbReference type="SMART" id="SM00490"/>
    </source>
</evidence>
<dbReference type="SMART" id="SM00490">
    <property type="entry name" value="HELICc"/>
    <property type="match status" value="1"/>
</dbReference>
<dbReference type="InterPro" id="IPR049730">
    <property type="entry name" value="SNF2/RAD54-like_C"/>
</dbReference>
<dbReference type="PANTHER" id="PTHR45626">
    <property type="entry name" value="TRANSCRIPTION TERMINATION FACTOR 2-RELATED"/>
    <property type="match status" value="1"/>
</dbReference>
<dbReference type="GO" id="GO:0005634">
    <property type="term" value="C:nucleus"/>
    <property type="evidence" value="ECO:0007669"/>
    <property type="project" value="TreeGrafter"/>
</dbReference>